<sequence length="205" mass="23373">MISCALFRSGAFCLYHAENRKPRAPGQAHKNVNQLNQITHRHGITGIYRFYCSVIFRTFGIKKQRIEKRKPLDSNEQKKRAPPQRSPLIRFAIVSISAFVNHLLRNGVAVKQRFVDVFLALNRFAALQPLNHFGDIRPLQRVAFHVQRNPPLQAVGQPQARCVKGDHDHAVVRIALETRLFHGVDGAERLAVIFAVDDVDILRFL</sequence>
<protein>
    <submittedName>
        <fullName evidence="1">Uncharacterized protein</fullName>
    </submittedName>
</protein>
<comment type="caution">
    <text evidence="1">The sequence shown here is derived from an EMBL/GenBank/DDBJ whole genome shotgun (WGS) entry which is preliminary data.</text>
</comment>
<dbReference type="EMBL" id="VSSQ01075742">
    <property type="protein sequence ID" value="MPN26273.1"/>
    <property type="molecule type" value="Genomic_DNA"/>
</dbReference>
<dbReference type="AlphaFoldDB" id="A0A645GRL7"/>
<organism evidence="1">
    <name type="scientific">bioreactor metagenome</name>
    <dbReference type="NCBI Taxonomy" id="1076179"/>
    <lineage>
        <taxon>unclassified sequences</taxon>
        <taxon>metagenomes</taxon>
        <taxon>ecological metagenomes</taxon>
    </lineage>
</organism>
<evidence type="ECO:0000313" key="1">
    <source>
        <dbReference type="EMBL" id="MPN26273.1"/>
    </source>
</evidence>
<gene>
    <name evidence="1" type="ORF">SDC9_173697</name>
</gene>
<accession>A0A645GRL7</accession>
<name>A0A645GRL7_9ZZZZ</name>
<proteinExistence type="predicted"/>
<reference evidence="1" key="1">
    <citation type="submission" date="2019-08" db="EMBL/GenBank/DDBJ databases">
        <authorList>
            <person name="Kucharzyk K."/>
            <person name="Murdoch R.W."/>
            <person name="Higgins S."/>
            <person name="Loffler F."/>
        </authorList>
    </citation>
    <scope>NUCLEOTIDE SEQUENCE</scope>
</reference>